<feature type="compositionally biased region" description="Polar residues" evidence="8">
    <location>
        <begin position="789"/>
        <end position="803"/>
    </location>
</feature>
<dbReference type="FunFam" id="4.10.240.10:FF:000003">
    <property type="entry name" value="C6 transcription factor (Leu3)"/>
    <property type="match status" value="1"/>
</dbReference>
<feature type="compositionally biased region" description="Low complexity" evidence="8">
    <location>
        <begin position="78"/>
        <end position="102"/>
    </location>
</feature>
<dbReference type="PROSITE" id="PS50048">
    <property type="entry name" value="ZN2_CY6_FUNGAL_2"/>
    <property type="match status" value="1"/>
</dbReference>
<feature type="compositionally biased region" description="Polar residues" evidence="8">
    <location>
        <begin position="103"/>
        <end position="116"/>
    </location>
</feature>
<keyword evidence="3" id="KW-0862">Zinc</keyword>
<evidence type="ECO:0000256" key="5">
    <source>
        <dbReference type="ARBA" id="ARBA00023125"/>
    </source>
</evidence>
<keyword evidence="5" id="KW-0238">DNA-binding</keyword>
<reference evidence="11" key="1">
    <citation type="journal article" date="2017" name="bioRxiv">
        <title>Conservation of a gene cluster reveals novel cercosporin biosynthetic mechanisms and extends production to the genus Colletotrichum.</title>
        <authorList>
            <person name="de Jonge R."/>
            <person name="Ebert M.K."/>
            <person name="Huitt-Roehl C.R."/>
            <person name="Pal P."/>
            <person name="Suttle J.C."/>
            <person name="Spanner R.E."/>
            <person name="Neubauer J.D."/>
            <person name="Jurick W.M.II."/>
            <person name="Stott K.A."/>
            <person name="Secor G.A."/>
            <person name="Thomma B.P.H.J."/>
            <person name="Van de Peer Y."/>
            <person name="Townsend C.A."/>
            <person name="Bolton M.D."/>
        </authorList>
    </citation>
    <scope>NUCLEOTIDE SEQUENCE [LARGE SCALE GENOMIC DNA]</scope>
    <source>
        <strain evidence="11">CBS538.71</strain>
    </source>
</reference>
<organism evidence="10 11">
    <name type="scientific">Cercospora berteroae</name>
    <dbReference type="NCBI Taxonomy" id="357750"/>
    <lineage>
        <taxon>Eukaryota</taxon>
        <taxon>Fungi</taxon>
        <taxon>Dikarya</taxon>
        <taxon>Ascomycota</taxon>
        <taxon>Pezizomycotina</taxon>
        <taxon>Dothideomycetes</taxon>
        <taxon>Dothideomycetidae</taxon>
        <taxon>Mycosphaerellales</taxon>
        <taxon>Mycosphaerellaceae</taxon>
        <taxon>Cercospora</taxon>
    </lineage>
</organism>
<comment type="caution">
    <text evidence="10">The sequence shown here is derived from an EMBL/GenBank/DDBJ whole genome shotgun (WGS) entry which is preliminary data.</text>
</comment>
<keyword evidence="2" id="KW-0479">Metal-binding</keyword>
<sequence>MASTPQQQIDPALSGPSTNSPSNVAPPPPLRYEHPPPPLPPQPFAQHPPNSNVGQYPAPNTSNPYYSSYPPPQPPTPHQASTAAPSVASASNQASPQAATPQYQQLAQDSIDNSQLDDPNDAAHPDDPKRPRACEACRGLKVRCDQDPNHPELPCRRCAKAGRQCIITAPSRKRQKKADSRVAELEKKLDHLTAVLQQQQQQGGAVPYSPQYGHAPTADMQGRAYAQAAQQLQQYGQSPEQPHDQSPMQPPAKRRRTDDNAMGSSHLQAPASSAEFDVRSHSEQDLSNRLREHNRTFDAATEAAMPPSHNNPSREFLNKIDSLVSPPLGVQMFNRYVEKLTPHMPAVVFPPGTQAEQIWKEKPILYAAILSAASYGILHPETSNELAHEAIKEIANLVVVNGAKSIELIQAVQVLALWYKPPEHTQSTNFYQIIHMAAIMCIDLGLCRRHTPMKSRRGPGGPLPEYTPGPPAYHSVPTDSLEARRAYLGCYYLCASAAMVLRRPTLVHWTRYMEECVEVLETSPEALPSDKLFCKHIKIQHICENVSVQFSMDDNGASVSITDPKVSYALNVMENEIKDWSSQLPPELKSHPHLKLFEHVANLYLHEIALHFNHNVEDFRLPFTEESLKSVNSTSEKLSQNQISALEACRHSAHGILDCMLAFDAETVKTMPTLIFFVRTTYAIVILIKMHVAVTTPGSEIAKVMTAEDIDVDRRLDGIISIYTSVSAEQNFQPHPKVVLILNVLREWFTKHKENVAAQARGEAPPNPMQQQLGIHNGQTPLHLLAQTASDVKQEQTSQQPPNNGWPVNAPYPNDYSGQSQAQYSVQQQNAGNGYSAGSMASYGAGNGGSDFDPGNPWLWGSNFQQAMDLSLADMTGVTGGGMDGLFFGTGLAPFDMVGEAAQMQ</sequence>
<feature type="compositionally biased region" description="Low complexity" evidence="8">
    <location>
        <begin position="221"/>
        <end position="237"/>
    </location>
</feature>
<protein>
    <recommendedName>
        <fullName evidence="9">Zn(2)-C6 fungal-type domain-containing protein</fullName>
    </recommendedName>
</protein>
<dbReference type="GO" id="GO:0000981">
    <property type="term" value="F:DNA-binding transcription factor activity, RNA polymerase II-specific"/>
    <property type="evidence" value="ECO:0007669"/>
    <property type="project" value="InterPro"/>
</dbReference>
<dbReference type="InterPro" id="IPR051089">
    <property type="entry name" value="prtT"/>
</dbReference>
<dbReference type="Pfam" id="PF00172">
    <property type="entry name" value="Zn_clus"/>
    <property type="match status" value="1"/>
</dbReference>
<evidence type="ECO:0000256" key="2">
    <source>
        <dbReference type="ARBA" id="ARBA00022723"/>
    </source>
</evidence>
<dbReference type="PROSITE" id="PS00463">
    <property type="entry name" value="ZN2_CY6_FUNGAL_1"/>
    <property type="match status" value="1"/>
</dbReference>
<dbReference type="GO" id="GO:0008270">
    <property type="term" value="F:zinc ion binding"/>
    <property type="evidence" value="ECO:0007669"/>
    <property type="project" value="InterPro"/>
</dbReference>
<keyword evidence="7" id="KW-0539">Nucleus</keyword>
<dbReference type="SUPFAM" id="SSF57701">
    <property type="entry name" value="Zn2/Cys6 DNA-binding domain"/>
    <property type="match status" value="1"/>
</dbReference>
<dbReference type="GO" id="GO:0001216">
    <property type="term" value="F:DNA-binding transcription activator activity"/>
    <property type="evidence" value="ECO:0007669"/>
    <property type="project" value="UniProtKB-ARBA"/>
</dbReference>
<evidence type="ECO:0000313" key="11">
    <source>
        <dbReference type="Proteomes" id="UP000237631"/>
    </source>
</evidence>
<keyword evidence="4" id="KW-0805">Transcription regulation</keyword>
<feature type="region of interest" description="Disordered" evidence="8">
    <location>
        <begin position="197"/>
        <end position="286"/>
    </location>
</feature>
<feature type="compositionally biased region" description="Basic and acidic residues" evidence="8">
    <location>
        <begin position="121"/>
        <end position="132"/>
    </location>
</feature>
<dbReference type="CDD" id="cd12148">
    <property type="entry name" value="fungal_TF_MHR"/>
    <property type="match status" value="1"/>
</dbReference>
<evidence type="ECO:0000256" key="7">
    <source>
        <dbReference type="ARBA" id="ARBA00023242"/>
    </source>
</evidence>
<feature type="compositionally biased region" description="Polar residues" evidence="8">
    <location>
        <begin position="1"/>
        <end position="23"/>
    </location>
</feature>
<evidence type="ECO:0000256" key="8">
    <source>
        <dbReference type="SAM" id="MobiDB-lite"/>
    </source>
</evidence>
<dbReference type="GO" id="GO:0005634">
    <property type="term" value="C:nucleus"/>
    <property type="evidence" value="ECO:0007669"/>
    <property type="project" value="UniProtKB-SubCell"/>
</dbReference>
<dbReference type="EMBL" id="PNEN01001797">
    <property type="protein sequence ID" value="PPJ49872.1"/>
    <property type="molecule type" value="Genomic_DNA"/>
</dbReference>
<evidence type="ECO:0000256" key="6">
    <source>
        <dbReference type="ARBA" id="ARBA00023163"/>
    </source>
</evidence>
<dbReference type="STRING" id="357750.A0A2S6BQY4"/>
<dbReference type="CDD" id="cd00067">
    <property type="entry name" value="GAL4"/>
    <property type="match status" value="1"/>
</dbReference>
<dbReference type="SMART" id="SM00066">
    <property type="entry name" value="GAL4"/>
    <property type="match status" value="1"/>
</dbReference>
<feature type="compositionally biased region" description="Polar residues" evidence="8">
    <location>
        <begin position="262"/>
        <end position="271"/>
    </location>
</feature>
<feature type="region of interest" description="Disordered" evidence="8">
    <location>
        <begin position="789"/>
        <end position="831"/>
    </location>
</feature>
<evidence type="ECO:0000256" key="3">
    <source>
        <dbReference type="ARBA" id="ARBA00022833"/>
    </source>
</evidence>
<comment type="subcellular location">
    <subcellularLocation>
        <location evidence="1">Nucleus</location>
    </subcellularLocation>
</comment>
<feature type="region of interest" description="Disordered" evidence="8">
    <location>
        <begin position="1"/>
        <end position="132"/>
    </location>
</feature>
<accession>A0A2S6BQY4</accession>
<feature type="domain" description="Zn(2)-C6 fungal-type" evidence="9">
    <location>
        <begin position="133"/>
        <end position="167"/>
    </location>
</feature>
<dbReference type="GO" id="GO:0000976">
    <property type="term" value="F:transcription cis-regulatory region binding"/>
    <property type="evidence" value="ECO:0007669"/>
    <property type="project" value="TreeGrafter"/>
</dbReference>
<dbReference type="Gene3D" id="4.10.240.10">
    <property type="entry name" value="Zn(2)-C6 fungal-type DNA-binding domain"/>
    <property type="match status" value="1"/>
</dbReference>
<dbReference type="PANTHER" id="PTHR31845:SF39">
    <property type="entry name" value="TRANSCRIPTION FACTOR PBCR-RELATED"/>
    <property type="match status" value="1"/>
</dbReference>
<feature type="compositionally biased region" description="Low complexity" evidence="8">
    <location>
        <begin position="817"/>
        <end position="829"/>
    </location>
</feature>
<dbReference type="InterPro" id="IPR036864">
    <property type="entry name" value="Zn2-C6_fun-type_DNA-bd_sf"/>
</dbReference>
<feature type="compositionally biased region" description="Polar residues" evidence="8">
    <location>
        <begin position="238"/>
        <end position="247"/>
    </location>
</feature>
<evidence type="ECO:0000313" key="10">
    <source>
        <dbReference type="EMBL" id="PPJ49872.1"/>
    </source>
</evidence>
<dbReference type="InterPro" id="IPR001138">
    <property type="entry name" value="Zn2Cys6_DnaBD"/>
</dbReference>
<evidence type="ECO:0000256" key="4">
    <source>
        <dbReference type="ARBA" id="ARBA00023015"/>
    </source>
</evidence>
<name>A0A2S6BQY4_9PEZI</name>
<proteinExistence type="predicted"/>
<evidence type="ECO:0000259" key="9">
    <source>
        <dbReference type="PROSITE" id="PS50048"/>
    </source>
</evidence>
<evidence type="ECO:0000256" key="1">
    <source>
        <dbReference type="ARBA" id="ARBA00004123"/>
    </source>
</evidence>
<feature type="compositionally biased region" description="Basic and acidic residues" evidence="8">
    <location>
        <begin position="276"/>
        <end position="286"/>
    </location>
</feature>
<feature type="compositionally biased region" description="Low complexity" evidence="8">
    <location>
        <begin position="56"/>
        <end position="68"/>
    </location>
</feature>
<feature type="compositionally biased region" description="Pro residues" evidence="8">
    <location>
        <begin position="24"/>
        <end position="43"/>
    </location>
</feature>
<dbReference type="AlphaFoldDB" id="A0A2S6BQY4"/>
<keyword evidence="11" id="KW-1185">Reference proteome</keyword>
<keyword evidence="6" id="KW-0804">Transcription</keyword>
<dbReference type="OrthoDB" id="8062037at2759"/>
<dbReference type="PANTHER" id="PTHR31845">
    <property type="entry name" value="FINGER DOMAIN PROTEIN, PUTATIVE-RELATED"/>
    <property type="match status" value="1"/>
</dbReference>
<dbReference type="Proteomes" id="UP000237631">
    <property type="component" value="Unassembled WGS sequence"/>
</dbReference>
<gene>
    <name evidence="10" type="ORF">CBER1_04990</name>
</gene>